<dbReference type="EMBL" id="CABVLU010000003">
    <property type="protein sequence ID" value="VVT53397.1"/>
    <property type="molecule type" value="Genomic_DNA"/>
</dbReference>
<keyword evidence="4 8" id="KW-0808">Transferase</keyword>
<dbReference type="HAMAP" id="MF_01635">
    <property type="entry name" value="UbiA"/>
    <property type="match status" value="1"/>
</dbReference>
<proteinExistence type="inferred from homology"/>
<feature type="transmembrane region" description="Helical" evidence="8">
    <location>
        <begin position="293"/>
        <end position="318"/>
    </location>
</feature>
<evidence type="ECO:0000256" key="1">
    <source>
        <dbReference type="ARBA" id="ARBA00001946"/>
    </source>
</evidence>
<comment type="function">
    <text evidence="8">Catalyzes the prenylation of para-hydroxybenzoate (PHB) with an all-trans polyprenyl group. Mediates the second step in the final reaction sequence of coenzyme Q (CoQ) biosynthesis, which is the condensation of the polyisoprenoid side chain with PHB, generating the first membrane-bound Q intermediate.</text>
</comment>
<comment type="cofactor">
    <cofactor evidence="1 8">
        <name>Mg(2+)</name>
        <dbReference type="ChEBI" id="CHEBI:18420"/>
    </cofactor>
</comment>
<dbReference type="EC" id="2.5.1.39" evidence="8"/>
<dbReference type="InterPro" id="IPR030470">
    <property type="entry name" value="UbiA_prenylTrfase_CS"/>
</dbReference>
<dbReference type="InterPro" id="IPR039653">
    <property type="entry name" value="Prenyltransferase"/>
</dbReference>
<dbReference type="OrthoDB" id="18170at2759"/>
<keyword evidence="8" id="KW-0496">Mitochondrion</keyword>
<evidence type="ECO:0000313" key="9">
    <source>
        <dbReference type="EMBL" id="VVT53397.1"/>
    </source>
</evidence>
<comment type="catalytic activity">
    <reaction evidence="8">
        <text>an all-trans-polyprenyl diphosphate + 4-hydroxybenzoate = a 4-hydroxy-3-(all-trans-polyprenyl)benzoate + diphosphate</text>
        <dbReference type="Rhea" id="RHEA:44504"/>
        <dbReference type="Rhea" id="RHEA-COMP:9514"/>
        <dbReference type="Rhea" id="RHEA-COMP:9564"/>
        <dbReference type="ChEBI" id="CHEBI:17879"/>
        <dbReference type="ChEBI" id="CHEBI:33019"/>
        <dbReference type="ChEBI" id="CHEBI:58914"/>
        <dbReference type="ChEBI" id="CHEBI:78396"/>
        <dbReference type="EC" id="2.5.1.39"/>
    </reaction>
</comment>
<dbReference type="PANTHER" id="PTHR11048">
    <property type="entry name" value="PRENYLTRANSFERASES"/>
    <property type="match status" value="1"/>
</dbReference>
<keyword evidence="8" id="KW-0831">Ubiquinone biosynthesis</keyword>
<dbReference type="InterPro" id="IPR000537">
    <property type="entry name" value="UbiA_prenyltransferase"/>
</dbReference>
<dbReference type="Pfam" id="PF01040">
    <property type="entry name" value="UbiA"/>
    <property type="match status" value="1"/>
</dbReference>
<evidence type="ECO:0000313" key="10">
    <source>
        <dbReference type="Proteomes" id="UP000398389"/>
    </source>
</evidence>
<dbReference type="GO" id="GO:0005743">
    <property type="term" value="C:mitochondrial inner membrane"/>
    <property type="evidence" value="ECO:0007669"/>
    <property type="project" value="UniProtKB-SubCell"/>
</dbReference>
<dbReference type="PANTHER" id="PTHR11048:SF28">
    <property type="entry name" value="4-HYDROXYBENZOATE POLYPRENYLTRANSFERASE, MITOCHONDRIAL"/>
    <property type="match status" value="1"/>
</dbReference>
<dbReference type="InterPro" id="IPR006370">
    <property type="entry name" value="HB_polyprenyltransferase-like"/>
</dbReference>
<dbReference type="FunFam" id="1.10.357.140:FF:000003">
    <property type="entry name" value="4-hydroxybenzoate polyprenyltransferase, mitochondrial"/>
    <property type="match status" value="1"/>
</dbReference>
<dbReference type="PROSITE" id="PS00943">
    <property type="entry name" value="UBIA"/>
    <property type="match status" value="1"/>
</dbReference>
<feature type="transmembrane region" description="Helical" evidence="8">
    <location>
        <begin position="217"/>
        <end position="236"/>
    </location>
</feature>
<keyword evidence="8" id="KW-0999">Mitochondrion inner membrane</keyword>
<organism evidence="9 10">
    <name type="scientific">Magnusiomyces paraingens</name>
    <dbReference type="NCBI Taxonomy" id="2606893"/>
    <lineage>
        <taxon>Eukaryota</taxon>
        <taxon>Fungi</taxon>
        <taxon>Dikarya</taxon>
        <taxon>Ascomycota</taxon>
        <taxon>Saccharomycotina</taxon>
        <taxon>Dipodascomycetes</taxon>
        <taxon>Dipodascales</taxon>
        <taxon>Dipodascaceae</taxon>
        <taxon>Magnusiomyces</taxon>
    </lineage>
</organism>
<feature type="transmembrane region" description="Helical" evidence="8">
    <location>
        <begin position="118"/>
        <end position="140"/>
    </location>
</feature>
<dbReference type="GO" id="GO:0008412">
    <property type="term" value="F:4-hydroxybenzoate polyprenyltransferase activity"/>
    <property type="evidence" value="ECO:0007669"/>
    <property type="project" value="UniProtKB-EC"/>
</dbReference>
<evidence type="ECO:0000256" key="2">
    <source>
        <dbReference type="ARBA" id="ARBA00004141"/>
    </source>
</evidence>
<accession>A0A5E8BVC0</accession>
<comment type="similarity">
    <text evidence="3 8">Belongs to the UbiA prenyltransferase family.</text>
</comment>
<evidence type="ECO:0000256" key="4">
    <source>
        <dbReference type="ARBA" id="ARBA00022679"/>
    </source>
</evidence>
<dbReference type="Gene3D" id="1.10.357.140">
    <property type="entry name" value="UbiA prenyltransferase"/>
    <property type="match status" value="1"/>
</dbReference>
<keyword evidence="10" id="KW-1185">Reference proteome</keyword>
<feature type="transmembrane region" description="Helical" evidence="8">
    <location>
        <begin position="161"/>
        <end position="182"/>
    </location>
</feature>
<name>A0A5E8BVC0_9ASCO</name>
<dbReference type="UniPathway" id="UPA00232"/>
<dbReference type="InterPro" id="IPR044878">
    <property type="entry name" value="UbiA_sf"/>
</dbReference>
<evidence type="ECO:0000256" key="3">
    <source>
        <dbReference type="ARBA" id="ARBA00005985"/>
    </source>
</evidence>
<evidence type="ECO:0000256" key="5">
    <source>
        <dbReference type="ARBA" id="ARBA00022692"/>
    </source>
</evidence>
<dbReference type="GO" id="GO:0008299">
    <property type="term" value="P:isoprenoid biosynthetic process"/>
    <property type="evidence" value="ECO:0007669"/>
    <property type="project" value="UniProtKB-UniRule"/>
</dbReference>
<evidence type="ECO:0000256" key="6">
    <source>
        <dbReference type="ARBA" id="ARBA00022989"/>
    </source>
</evidence>
<feature type="transmembrane region" description="Helical" evidence="8">
    <location>
        <begin position="88"/>
        <end position="106"/>
    </location>
</feature>
<comment type="pathway">
    <text evidence="8">Cofactor biosynthesis; ubiquinone biosynthesis.</text>
</comment>
<dbReference type="AlphaFoldDB" id="A0A5E8BVC0"/>
<keyword evidence="8" id="KW-0414">Isoprene biosynthesis</keyword>
<keyword evidence="5 8" id="KW-0812">Transmembrane</keyword>
<evidence type="ECO:0000256" key="8">
    <source>
        <dbReference type="HAMAP-Rule" id="MF_03189"/>
    </source>
</evidence>
<gene>
    <name evidence="8" type="primary">COQ2</name>
    <name evidence="9" type="ORF">SAPINGB_P003553</name>
</gene>
<protein>
    <recommendedName>
        <fullName evidence="8">4-hydroxybenzoate polyprenyltransferase, mitochondrial</fullName>
        <shortName evidence="8">4-HB polyprenyltransferase</shortName>
        <ecNumber evidence="8">2.5.1.39</ecNumber>
    </recommendedName>
    <alternativeName>
        <fullName evidence="8">4-hydroxybenzoate hexaprenyltransferase</fullName>
    </alternativeName>
    <alternativeName>
        <fullName evidence="8">Para-hydroxybenzoate--polyprenyltransferase</fullName>
        <shortName evidence="8">PHB:PPT</shortName>
        <shortName evidence="8">PHB:polyprenyltransferase</shortName>
    </alternativeName>
</protein>
<dbReference type="Proteomes" id="UP000398389">
    <property type="component" value="Unassembled WGS sequence"/>
</dbReference>
<reference evidence="9 10" key="1">
    <citation type="submission" date="2019-09" db="EMBL/GenBank/DDBJ databases">
        <authorList>
            <person name="Brejova B."/>
        </authorList>
    </citation>
    <scope>NUCLEOTIDE SEQUENCE [LARGE SCALE GENOMIC DNA]</scope>
</reference>
<dbReference type="NCBIfam" id="TIGR01474">
    <property type="entry name" value="ubiA_proteo"/>
    <property type="match status" value="1"/>
</dbReference>
<dbReference type="GO" id="GO:0006744">
    <property type="term" value="P:ubiquinone biosynthetic process"/>
    <property type="evidence" value="ECO:0007669"/>
    <property type="project" value="UniProtKB-UniRule"/>
</dbReference>
<keyword evidence="7 8" id="KW-0472">Membrane</keyword>
<dbReference type="CDD" id="cd13959">
    <property type="entry name" value="PT_UbiA_COQ2"/>
    <property type="match status" value="1"/>
</dbReference>
<feature type="transmembrane region" description="Helical" evidence="8">
    <location>
        <begin position="188"/>
        <end position="205"/>
    </location>
</feature>
<comment type="subcellular location">
    <subcellularLocation>
        <location evidence="2">Membrane</location>
        <topology evidence="2">Multi-pass membrane protein</topology>
    </subcellularLocation>
    <subcellularLocation>
        <location evidence="8">Mitochondrion inner membrane</location>
        <topology evidence="8">Multi-pass membrane protein</topology>
        <orientation evidence="8">Matrix side</orientation>
    </subcellularLocation>
</comment>
<keyword evidence="6 8" id="KW-1133">Transmembrane helix</keyword>
<evidence type="ECO:0000256" key="7">
    <source>
        <dbReference type="ARBA" id="ARBA00023136"/>
    </source>
</evidence>
<sequence length="365" mass="40263">MLLFKTSNVGVSGSLRSLAPRLVTATSTSFQRRWESTKPIDQIPPVVSTDSPLLTQDVSTMTTPQKFVRSLPASWIPYAELMRLDKPIGTWLLYTPCTWAITMAAYTNSAPISQTVTMLALFGIGSIIMRGAGCTINDILDRNMDNKVGRTITRPLARRAVSVPQAVTFLGAQCFTGLAVLLCLPWDCFWLGAASLPFVATYPLFKRFTYYPQASLSFCFTWGALLGFPAMGVWNIPAMMALHASSFAWCMTYDTIYAHQDKKFDIEAGVKSTALKWGDGTKPILRNLTVAQIALLAASGIFNSMGPFFFASVGFAAYRVFNMIKKVDLDNPDNCWSWFVNNINTGHAIFAGCLGDYAMRLMGIY</sequence>